<evidence type="ECO:0000313" key="1">
    <source>
        <dbReference type="EMBL" id="CCH17817.1"/>
    </source>
</evidence>
<dbReference type="AlphaFoldDB" id="I0L1X0"/>
<name>I0L1X0_9ACTN</name>
<protein>
    <submittedName>
        <fullName evidence="1">Uncharacterized protein</fullName>
    </submittedName>
</protein>
<sequence length="76" mass="8489">MSPSRLSNGRSAQARHVTLSWAVDRPTCVSYDESVRAVRRFKGIGLLRLLATALVAQWRRSPRVLVNVADGSRRGR</sequence>
<accession>I0L1X0</accession>
<organism evidence="1 2">
    <name type="scientific">Micromonospora lupini str. Lupac 08</name>
    <dbReference type="NCBI Taxonomy" id="1150864"/>
    <lineage>
        <taxon>Bacteria</taxon>
        <taxon>Bacillati</taxon>
        <taxon>Actinomycetota</taxon>
        <taxon>Actinomycetes</taxon>
        <taxon>Micromonosporales</taxon>
        <taxon>Micromonosporaceae</taxon>
        <taxon>Micromonospora</taxon>
    </lineage>
</organism>
<dbReference type="STRING" id="1150864.MILUP08_42748"/>
<gene>
    <name evidence="1" type="ORF">MILUP08_42748</name>
</gene>
<comment type="caution">
    <text evidence="1">The sequence shown here is derived from an EMBL/GenBank/DDBJ whole genome shotgun (WGS) entry which is preliminary data.</text>
</comment>
<evidence type="ECO:0000313" key="2">
    <source>
        <dbReference type="Proteomes" id="UP000003448"/>
    </source>
</evidence>
<reference evidence="2" key="1">
    <citation type="journal article" date="2012" name="J. Bacteriol.">
        <title>Genome Sequence of Micromonospora lupini Lupac 08, Isolated from Root Nodules of Lupinus angustifolius.</title>
        <authorList>
            <person name="Alonso-Vega P."/>
            <person name="Normand P."/>
            <person name="Bacigalupe R."/>
            <person name="Pujic P."/>
            <person name="Lajus A."/>
            <person name="Vallenet D."/>
            <person name="Carro L."/>
            <person name="Coll P."/>
            <person name="Trujillo M.E."/>
        </authorList>
    </citation>
    <scope>NUCLEOTIDE SEQUENCE [LARGE SCALE GENOMIC DNA]</scope>
    <source>
        <strain evidence="2">Lupac 08</strain>
    </source>
</reference>
<keyword evidence="2" id="KW-1185">Reference proteome</keyword>
<dbReference type="Proteomes" id="UP000003448">
    <property type="component" value="Unassembled WGS sequence"/>
</dbReference>
<dbReference type="EMBL" id="CAIE01000022">
    <property type="protein sequence ID" value="CCH17817.1"/>
    <property type="molecule type" value="Genomic_DNA"/>
</dbReference>
<proteinExistence type="predicted"/>